<gene>
    <name evidence="1" type="ORF">PGAL8A_00401500</name>
</gene>
<evidence type="ECO:0000313" key="2">
    <source>
        <dbReference type="Proteomes" id="UP000220797"/>
    </source>
</evidence>
<comment type="caution">
    <text evidence="1">The sequence shown here is derived from an EMBL/GenBank/DDBJ whole genome shotgun (WGS) entry which is preliminary data.</text>
</comment>
<keyword evidence="2" id="KW-1185">Reference proteome</keyword>
<dbReference type="OrthoDB" id="377540at2759"/>
<dbReference type="EMBL" id="CVMV01000022">
    <property type="protein sequence ID" value="CRG94311.1"/>
    <property type="molecule type" value="Genomic_DNA"/>
</dbReference>
<proteinExistence type="predicted"/>
<dbReference type="OMA" id="IHHNELK"/>
<dbReference type="AlphaFoldDB" id="A0A1J1GP91"/>
<protein>
    <submittedName>
        <fullName evidence="1">Uncharacterized protein</fullName>
    </submittedName>
</protein>
<reference evidence="1" key="1">
    <citation type="submission" date="2015-04" db="EMBL/GenBank/DDBJ databases">
        <authorList>
            <consortium name="Pathogen Informatics"/>
        </authorList>
    </citation>
    <scope>NUCLEOTIDE SEQUENCE [LARGE SCALE GENOMIC DNA]</scope>
    <source>
        <strain evidence="1">8A</strain>
    </source>
</reference>
<name>A0A1J1GP91_PLAGA</name>
<evidence type="ECO:0000313" key="1">
    <source>
        <dbReference type="EMBL" id="CRG94311.1"/>
    </source>
</evidence>
<sequence>MHNLLKNTLNFDNFKNIKLDLINKINSSDNNDYHEENEVFNFLRDKKFVSDELYFSKRWNNENVFSVKKELRHINNLKLYLKSIKNFSINEETKLNKSSRENKNVHERIMNFSSYFKNRNNDDIDGKHNIKNVLLISTLFNMGKNKHRLTDNMFRKTLYKKIGKNGVKKKNKYEKPTLKHIFEIKNNCKKNLRITHLNRINRNINVYRCYYKKYNIEKKYFRNKEIYLKQKIPFVTFTKKNKGFIKKGSNINKCEELIEDRKSFKRKEHYSNDKDIPLEKKNYLNSSLNTKEYNRDTIKEIKKNMKKYEKNYRYDRVKNSCKGGYLSNLKFLIFNKECKDGTIIFQKKNIKSDELKKNNQYFKITKFDGISKTSSNLKNINLSIFRRMSTNNQYKNKREVKRNKDLRSDFHSNNINFYETLIKREKYKEESRNKDFLDKSGVQNNGMKEIKEKIQKTLISLNNIKKNNYKLKFCLEKEIIDNTIHHNELKKSICSLFNENILHRKNVEARKSSPKEKIEMNESNRNLCNESYIKVIKESSENVDNDYLYNKNCSKNLEKNTTIHKKKKLNVFLDKIAQVKKKRIHKNCDFYDNSNDKKKETTLLRENKKNIQLKDSNIIENFSESSIGLVNNTKEKRDILSESKSIEFSGIKHTSIKREESIKNFNRNMKLLDSLEKQYLPYLNFIKLNNKKERKSSTLIRSLYENPTNCKINSKVIEYDLNSRDYTLGKDEDIKFFEEKKNKINTDFNKDTNLLNTKKLRKRNHSYKSLLHCTSLKGDIIDIKNKNKVNNSNFVTQEKSNILKNLYRENVCRDEEMLNRNFSKNFKDNIKKEVNNKNHSEMVEMMETYKQNKCLNDNDNSYSNDEKEFNEQIRKNNEYKRKIYKKEYLEYENKQLKSLNEKKDKEDNIHINNTINGNMFNGIFVDNKKANYDVNSNIFVENSVNLEQFFLNKAKKEKKDFALEDVRNIKKIINCEIYVNEKFERIHNRNKIAINIIENYLEKRKREYSDFPKEKNNIYLQKNNVMKNLDEKKNLKFLPGLYEHYAFLLLNFRN</sequence>
<dbReference type="Proteomes" id="UP000220797">
    <property type="component" value="Unassembled WGS sequence"/>
</dbReference>
<organism evidence="1 2">
    <name type="scientific">Plasmodium gallinaceum</name>
    <dbReference type="NCBI Taxonomy" id="5849"/>
    <lineage>
        <taxon>Eukaryota</taxon>
        <taxon>Sar</taxon>
        <taxon>Alveolata</taxon>
        <taxon>Apicomplexa</taxon>
        <taxon>Aconoidasida</taxon>
        <taxon>Haemosporida</taxon>
        <taxon>Plasmodiidae</taxon>
        <taxon>Plasmodium</taxon>
        <taxon>Plasmodium (Haemamoeba)</taxon>
    </lineage>
</organism>
<dbReference type="RefSeq" id="XP_028527132.1">
    <property type="nucleotide sequence ID" value="XM_028670373.1"/>
</dbReference>
<dbReference type="GeneID" id="39732545"/>
<accession>A0A1J1GP91</accession>
<dbReference type="VEuPathDB" id="PlasmoDB:PGAL8A_00401500"/>